<comment type="subcellular location">
    <subcellularLocation>
        <location evidence="1">Cell membrane</location>
        <topology evidence="1">Multi-pass membrane protein</topology>
    </subcellularLocation>
</comment>
<evidence type="ECO:0000313" key="8">
    <source>
        <dbReference type="EMBL" id="KAA1400405.1"/>
    </source>
</evidence>
<keyword evidence="4 6" id="KW-1133">Transmembrane helix</keyword>
<feature type="transmembrane region" description="Helical" evidence="6">
    <location>
        <begin position="95"/>
        <end position="114"/>
    </location>
</feature>
<evidence type="ECO:0000256" key="3">
    <source>
        <dbReference type="ARBA" id="ARBA00022692"/>
    </source>
</evidence>
<keyword evidence="5 6" id="KW-0472">Membrane</keyword>
<evidence type="ECO:0000256" key="5">
    <source>
        <dbReference type="ARBA" id="ARBA00023136"/>
    </source>
</evidence>
<comment type="caution">
    <text evidence="8">The sequence shown here is derived from an EMBL/GenBank/DDBJ whole genome shotgun (WGS) entry which is preliminary data.</text>
</comment>
<evidence type="ECO:0000256" key="2">
    <source>
        <dbReference type="ARBA" id="ARBA00022475"/>
    </source>
</evidence>
<evidence type="ECO:0000313" key="9">
    <source>
        <dbReference type="Proteomes" id="UP000380867"/>
    </source>
</evidence>
<organism evidence="8 9">
    <name type="scientific">Aeromicrobium ginsengisoli</name>
    <dbReference type="NCBI Taxonomy" id="363867"/>
    <lineage>
        <taxon>Bacteria</taxon>
        <taxon>Bacillati</taxon>
        <taxon>Actinomycetota</taxon>
        <taxon>Actinomycetes</taxon>
        <taxon>Propionibacteriales</taxon>
        <taxon>Nocardioidaceae</taxon>
        <taxon>Aeromicrobium</taxon>
    </lineage>
</organism>
<accession>A0A5M4FLQ4</accession>
<evidence type="ECO:0000256" key="4">
    <source>
        <dbReference type="ARBA" id="ARBA00022989"/>
    </source>
</evidence>
<dbReference type="PANTHER" id="PTHR35007:SF2">
    <property type="entry name" value="PILUS ASSEMBLE PROTEIN"/>
    <property type="match status" value="1"/>
</dbReference>
<feature type="transmembrane region" description="Helical" evidence="6">
    <location>
        <begin position="267"/>
        <end position="289"/>
    </location>
</feature>
<dbReference type="GO" id="GO:0005886">
    <property type="term" value="C:plasma membrane"/>
    <property type="evidence" value="ECO:0007669"/>
    <property type="project" value="UniProtKB-SubCell"/>
</dbReference>
<proteinExistence type="predicted"/>
<reference evidence="8" key="1">
    <citation type="submission" date="2019-09" db="EMBL/GenBank/DDBJ databases">
        <authorList>
            <person name="Li J."/>
        </authorList>
    </citation>
    <scope>NUCLEOTIDE SEQUENCE [LARGE SCALE GENOMIC DNA]</scope>
    <source>
        <strain evidence="8">JCM 14732</strain>
    </source>
</reference>
<dbReference type="InterPro" id="IPR018076">
    <property type="entry name" value="T2SS_GspF_dom"/>
</dbReference>
<keyword evidence="9" id="KW-1185">Reference proteome</keyword>
<keyword evidence="3 6" id="KW-0812">Transmembrane</keyword>
<dbReference type="Pfam" id="PF00482">
    <property type="entry name" value="T2SSF"/>
    <property type="match status" value="1"/>
</dbReference>
<name>A0A5M4FLQ4_9ACTN</name>
<sequence>MLPLGILLMLGACLLLASALGVVGGTDKTVKARLVVSTSGRSSGPAESAGPELLAHDGARSGVMKVLASAAAVSKIERNIMLAGRPEGLTLSRVLVLKPVLALVGLLILFTLVSDGGGKMMWAVGIALVVACFFLPDVFVKNRAEARQLEILHELPDVLDQVTISIEAGLGFESAFARIGERRQGALADEIVRTVQDMRLGMSRREAYQALADRTDVDDLRSFVKAITQAEQYGVSIATVVRNQSVEMRFRRKARAEATALRVPVKILFPLMTCIFPVLFIVVLAPAFIELANNLGQLK</sequence>
<dbReference type="PANTHER" id="PTHR35007">
    <property type="entry name" value="INTEGRAL MEMBRANE PROTEIN-RELATED"/>
    <property type="match status" value="1"/>
</dbReference>
<dbReference type="EMBL" id="SDPQ02000001">
    <property type="protein sequence ID" value="KAA1400405.1"/>
    <property type="molecule type" value="Genomic_DNA"/>
</dbReference>
<keyword evidence="2" id="KW-1003">Cell membrane</keyword>
<dbReference type="OrthoDB" id="9810662at2"/>
<protein>
    <submittedName>
        <fullName evidence="8">Type II secretion system F family protein</fullName>
    </submittedName>
</protein>
<dbReference type="Proteomes" id="UP000380867">
    <property type="component" value="Unassembled WGS sequence"/>
</dbReference>
<dbReference type="RefSeq" id="WP_149688497.1">
    <property type="nucleotide sequence ID" value="NZ_SDPQ02000001.1"/>
</dbReference>
<evidence type="ECO:0000256" key="1">
    <source>
        <dbReference type="ARBA" id="ARBA00004651"/>
    </source>
</evidence>
<evidence type="ECO:0000256" key="6">
    <source>
        <dbReference type="SAM" id="Phobius"/>
    </source>
</evidence>
<feature type="domain" description="Type II secretion system protein GspF" evidence="7">
    <location>
        <begin position="159"/>
        <end position="284"/>
    </location>
</feature>
<gene>
    <name evidence="8" type="ORF">ESP70_006685</name>
</gene>
<dbReference type="AlphaFoldDB" id="A0A5M4FLQ4"/>
<evidence type="ECO:0000259" key="7">
    <source>
        <dbReference type="Pfam" id="PF00482"/>
    </source>
</evidence>
<feature type="transmembrane region" description="Helical" evidence="6">
    <location>
        <begin position="120"/>
        <end position="140"/>
    </location>
</feature>